<evidence type="ECO:0000256" key="1">
    <source>
        <dbReference type="SAM" id="Phobius"/>
    </source>
</evidence>
<reference evidence="2" key="1">
    <citation type="submission" date="2018-05" db="EMBL/GenBank/DDBJ databases">
        <authorList>
            <person name="Lanie J.A."/>
            <person name="Ng W.-L."/>
            <person name="Kazmierczak K.M."/>
            <person name="Andrzejewski T.M."/>
            <person name="Davidsen T.M."/>
            <person name="Wayne K.J."/>
            <person name="Tettelin H."/>
            <person name="Glass J.I."/>
            <person name="Rusch D."/>
            <person name="Podicherti R."/>
            <person name="Tsui H.-C.T."/>
            <person name="Winkler M.E."/>
        </authorList>
    </citation>
    <scope>NUCLEOTIDE SEQUENCE</scope>
</reference>
<accession>A0A383BCG5</accession>
<keyword evidence="1" id="KW-0812">Transmembrane</keyword>
<protein>
    <submittedName>
        <fullName evidence="2">Uncharacterized protein</fullName>
    </submittedName>
</protein>
<feature type="transmembrane region" description="Helical" evidence="1">
    <location>
        <begin position="173"/>
        <end position="194"/>
    </location>
</feature>
<sequence>TLMKKQLFVSAGGFEENLRMAEDLLWMKRLQKERIEFVSVTTPFLEYDGLPESLFSACQKFMKAGYYASFIMGDFKNLLFSALLVAFMLVIPRWNFMLEGWDASPFYIPNVTKIFFIILILILLIWRLVYFLIPRKLPDNLFISTFKLSILGIITFSVYQWNASMALWVEDAILYIPHITKTYLGLLLGSVFIYRGLIKPKNNNTPRDELLPTNWIFVGIVGLSMDIAKIPGTIYGAIVGSVKQLV</sequence>
<name>A0A383BCG5_9ZZZZ</name>
<proteinExistence type="predicted"/>
<feature type="transmembrane region" description="Helical" evidence="1">
    <location>
        <begin position="114"/>
        <end position="133"/>
    </location>
</feature>
<dbReference type="AlphaFoldDB" id="A0A383BCG5"/>
<keyword evidence="1" id="KW-0472">Membrane</keyword>
<feature type="non-terminal residue" evidence="2">
    <location>
        <position position="1"/>
    </location>
</feature>
<dbReference type="EMBL" id="UINC01199301">
    <property type="protein sequence ID" value="SVE17662.1"/>
    <property type="molecule type" value="Genomic_DNA"/>
</dbReference>
<organism evidence="2">
    <name type="scientific">marine metagenome</name>
    <dbReference type="NCBI Taxonomy" id="408172"/>
    <lineage>
        <taxon>unclassified sequences</taxon>
        <taxon>metagenomes</taxon>
        <taxon>ecological metagenomes</taxon>
    </lineage>
</organism>
<feature type="transmembrane region" description="Helical" evidence="1">
    <location>
        <begin position="140"/>
        <end position="161"/>
    </location>
</feature>
<gene>
    <name evidence="2" type="ORF">METZ01_LOCUS470516</name>
</gene>
<feature type="non-terminal residue" evidence="2">
    <location>
        <position position="246"/>
    </location>
</feature>
<feature type="transmembrane region" description="Helical" evidence="1">
    <location>
        <begin position="215"/>
        <end position="238"/>
    </location>
</feature>
<evidence type="ECO:0000313" key="2">
    <source>
        <dbReference type="EMBL" id="SVE17662.1"/>
    </source>
</evidence>
<keyword evidence="1" id="KW-1133">Transmembrane helix</keyword>
<feature type="transmembrane region" description="Helical" evidence="1">
    <location>
        <begin position="77"/>
        <end position="94"/>
    </location>
</feature>